<dbReference type="OrthoDB" id="111418at2"/>
<dbReference type="AlphaFoldDB" id="Q1ILF5"/>
<dbReference type="EnsemblBacteria" id="ABF42295">
    <property type="protein sequence ID" value="ABF42295"/>
    <property type="gene ID" value="Acid345_3294"/>
</dbReference>
<evidence type="ECO:0000313" key="3">
    <source>
        <dbReference type="Proteomes" id="UP000002432"/>
    </source>
</evidence>
<dbReference type="EMBL" id="CP000360">
    <property type="protein sequence ID" value="ABF42295.1"/>
    <property type="molecule type" value="Genomic_DNA"/>
</dbReference>
<reference evidence="2 3" key="1">
    <citation type="journal article" date="2009" name="Appl. Environ. Microbiol.">
        <title>Three genomes from the phylum Acidobacteria provide insight into the lifestyles of these microorganisms in soils.</title>
        <authorList>
            <person name="Ward N.L."/>
            <person name="Challacombe J.F."/>
            <person name="Janssen P.H."/>
            <person name="Henrissat B."/>
            <person name="Coutinho P.M."/>
            <person name="Wu M."/>
            <person name="Xie G."/>
            <person name="Haft D.H."/>
            <person name="Sait M."/>
            <person name="Badger J."/>
            <person name="Barabote R.D."/>
            <person name="Bradley B."/>
            <person name="Brettin T.S."/>
            <person name="Brinkac L.M."/>
            <person name="Bruce D."/>
            <person name="Creasy T."/>
            <person name="Daugherty S.C."/>
            <person name="Davidsen T.M."/>
            <person name="DeBoy R.T."/>
            <person name="Detter J.C."/>
            <person name="Dodson R.J."/>
            <person name="Durkin A.S."/>
            <person name="Ganapathy A."/>
            <person name="Gwinn-Giglio M."/>
            <person name="Han C.S."/>
            <person name="Khouri H."/>
            <person name="Kiss H."/>
            <person name="Kothari S.P."/>
            <person name="Madupu R."/>
            <person name="Nelson K.E."/>
            <person name="Nelson W.C."/>
            <person name="Paulsen I."/>
            <person name="Penn K."/>
            <person name="Ren Q."/>
            <person name="Rosovitz M.J."/>
            <person name="Selengut J.D."/>
            <person name="Shrivastava S."/>
            <person name="Sullivan S.A."/>
            <person name="Tapia R."/>
            <person name="Thompson L.S."/>
            <person name="Watkins K.L."/>
            <person name="Yang Q."/>
            <person name="Yu C."/>
            <person name="Zafar N."/>
            <person name="Zhou L."/>
            <person name="Kuske C.R."/>
        </authorList>
    </citation>
    <scope>NUCLEOTIDE SEQUENCE [LARGE SCALE GENOMIC DNA]</scope>
    <source>
        <strain evidence="2 3">Ellin345</strain>
    </source>
</reference>
<protein>
    <submittedName>
        <fullName evidence="2">Uncharacterized protein</fullName>
    </submittedName>
</protein>
<dbReference type="KEGG" id="aba:Acid345_3294"/>
<gene>
    <name evidence="2" type="ordered locus">Acid345_3294</name>
</gene>
<keyword evidence="3" id="KW-1185">Reference proteome</keyword>
<dbReference type="InterPro" id="IPR052894">
    <property type="entry name" value="AsmA-related"/>
</dbReference>
<sequence>MRSLPTLTKAKWLLLCCAVILLVTAGTALYVAPRWPYRKAELIRRLEDATGSRVEIGRFHQTFFPHPGCVAENLTLTNSDPAHPKITVQKVTVSGLYSGLIGSEKHIRMLSLEGMRIAFPPQNPESSGGQNDVRPQRVGVPSGIKFDQVEARNSQIVFARKNPEKEPRTFAIYDVILKSFAPGEAIHFNAVLRIPVPPAEVNVDGVFGPLTGDAIGKAQLKGRFTMKNADLSKFHALMGTLSAQGQFEGQLEGLTVNATTNVPDFGTKATHHTIPLNTDFTAVVDGTNGDVQFQPVHALLGETKLIATGKLEEVPDANGKRLTLHIASQEARIQDLMVLFTHSKPPLQGATRFDMSVQLPPDKKPFEERLQATAHFGIRGSKFSKQQTEQKVSDLSQRAQGNTKDDDPPPVMTDLSGDVNLAGGTANFSRLDISIPGASAALHGTYKLETHAVDLHGMLHTDANLSDATTGFKAFLMKVVELAKKKNKNGATVPVKITGSYERPDFGLDAPAEK</sequence>
<organism evidence="2 3">
    <name type="scientific">Koribacter versatilis (strain Ellin345)</name>
    <dbReference type="NCBI Taxonomy" id="204669"/>
    <lineage>
        <taxon>Bacteria</taxon>
        <taxon>Pseudomonadati</taxon>
        <taxon>Acidobacteriota</taxon>
        <taxon>Terriglobia</taxon>
        <taxon>Terriglobales</taxon>
        <taxon>Candidatus Korobacteraceae</taxon>
        <taxon>Candidatus Korobacter</taxon>
    </lineage>
</organism>
<dbReference type="RefSeq" id="WP_011524094.1">
    <property type="nucleotide sequence ID" value="NC_008009.1"/>
</dbReference>
<feature type="region of interest" description="Disordered" evidence="1">
    <location>
        <begin position="381"/>
        <end position="411"/>
    </location>
</feature>
<dbReference type="PANTHER" id="PTHR30441:SF4">
    <property type="entry name" value="PROTEIN ASMA"/>
    <property type="match status" value="1"/>
</dbReference>
<dbReference type="Proteomes" id="UP000002432">
    <property type="component" value="Chromosome"/>
</dbReference>
<dbReference type="PANTHER" id="PTHR30441">
    <property type="entry name" value="DUF748 DOMAIN-CONTAINING PROTEIN"/>
    <property type="match status" value="1"/>
</dbReference>
<accession>Q1ILF5</accession>
<evidence type="ECO:0000256" key="1">
    <source>
        <dbReference type="SAM" id="MobiDB-lite"/>
    </source>
</evidence>
<dbReference type="eggNOG" id="COG2982">
    <property type="taxonomic scope" value="Bacteria"/>
</dbReference>
<dbReference type="GO" id="GO:0090313">
    <property type="term" value="P:regulation of protein targeting to membrane"/>
    <property type="evidence" value="ECO:0007669"/>
    <property type="project" value="TreeGrafter"/>
</dbReference>
<evidence type="ECO:0000313" key="2">
    <source>
        <dbReference type="EMBL" id="ABF42295.1"/>
    </source>
</evidence>
<name>Q1ILF5_KORVE</name>
<feature type="compositionally biased region" description="Polar residues" evidence="1">
    <location>
        <begin position="383"/>
        <end position="402"/>
    </location>
</feature>
<dbReference type="GO" id="GO:0005886">
    <property type="term" value="C:plasma membrane"/>
    <property type="evidence" value="ECO:0007669"/>
    <property type="project" value="TreeGrafter"/>
</dbReference>
<dbReference type="HOGENOM" id="CLU_500369_0_0_0"/>
<proteinExistence type="predicted"/>